<dbReference type="HAMAP" id="MF_01328_B">
    <property type="entry name" value="Ribosomal_uL4_B"/>
    <property type="match status" value="1"/>
</dbReference>
<dbReference type="OrthoDB" id="9803201at2"/>
<proteinExistence type="inferred from homology"/>
<dbReference type="PANTHER" id="PTHR10746:SF6">
    <property type="entry name" value="LARGE RIBOSOMAL SUBUNIT PROTEIN UL4M"/>
    <property type="match status" value="1"/>
</dbReference>
<comment type="similarity">
    <text evidence="1 6">Belongs to the universal ribosomal protein uL4 family.</text>
</comment>
<dbReference type="GO" id="GO:0019843">
    <property type="term" value="F:rRNA binding"/>
    <property type="evidence" value="ECO:0007669"/>
    <property type="project" value="UniProtKB-UniRule"/>
</dbReference>
<dbReference type="SUPFAM" id="SSF52166">
    <property type="entry name" value="Ribosomal protein L4"/>
    <property type="match status" value="1"/>
</dbReference>
<dbReference type="Pfam" id="PF00573">
    <property type="entry name" value="Ribosomal_L4"/>
    <property type="match status" value="1"/>
</dbReference>
<keyword evidence="4 6" id="KW-0687">Ribonucleoprotein</keyword>
<dbReference type="GO" id="GO:1990904">
    <property type="term" value="C:ribonucleoprotein complex"/>
    <property type="evidence" value="ECO:0007669"/>
    <property type="project" value="UniProtKB-KW"/>
</dbReference>
<evidence type="ECO:0000256" key="4">
    <source>
        <dbReference type="ARBA" id="ARBA00023274"/>
    </source>
</evidence>
<dbReference type="GO" id="GO:0005840">
    <property type="term" value="C:ribosome"/>
    <property type="evidence" value="ECO:0007669"/>
    <property type="project" value="UniProtKB-KW"/>
</dbReference>
<reference evidence="9" key="1">
    <citation type="submission" date="2016-10" db="EMBL/GenBank/DDBJ databases">
        <authorList>
            <person name="Varghese N."/>
            <person name="Submissions S."/>
        </authorList>
    </citation>
    <scope>NUCLEOTIDE SEQUENCE [LARGE SCALE GENOMIC DNA]</scope>
    <source>
        <strain evidence="9">DSM 11005</strain>
    </source>
</reference>
<evidence type="ECO:0000256" key="3">
    <source>
        <dbReference type="ARBA" id="ARBA00022980"/>
    </source>
</evidence>
<keyword evidence="9" id="KW-1185">Reference proteome</keyword>
<dbReference type="EMBL" id="FMYW01000002">
    <property type="protein sequence ID" value="SDC05809.1"/>
    <property type="molecule type" value="Genomic_DNA"/>
</dbReference>
<dbReference type="NCBIfam" id="TIGR03953">
    <property type="entry name" value="rplD_bact"/>
    <property type="match status" value="1"/>
</dbReference>
<evidence type="ECO:0000256" key="1">
    <source>
        <dbReference type="ARBA" id="ARBA00010528"/>
    </source>
</evidence>
<evidence type="ECO:0000313" key="8">
    <source>
        <dbReference type="EMBL" id="SDC05809.1"/>
    </source>
</evidence>
<sequence>MPKLSVYNMAGKTTGEEIELNEEVFGVEFNEPVVHQAIVMQQANQRQGTSATKTRGMVRGGGRKPWRQKGTGHARVGSTRSPLWVGGGVTFGPQPRSYHKDMTRKARRLAIRCALSAKVAEGQLVIIDNIAFDDFKTKRTLEMLDAFEAAENKTLIITNGENENVELSARNIRKVTVINNGGLNCFDLLHNNKVFLDKNAVEKIEEVLA</sequence>
<evidence type="ECO:0000256" key="5">
    <source>
        <dbReference type="ARBA" id="ARBA00035244"/>
    </source>
</evidence>
<feature type="compositionally biased region" description="Polar residues" evidence="7">
    <location>
        <begin position="42"/>
        <end position="53"/>
    </location>
</feature>
<dbReference type="RefSeq" id="WP_093729255.1">
    <property type="nucleotide sequence ID" value="NZ_FMYW01000002.1"/>
</dbReference>
<dbReference type="AlphaFoldDB" id="A0A1G6IH11"/>
<dbReference type="GO" id="GO:0003735">
    <property type="term" value="F:structural constituent of ribosome"/>
    <property type="evidence" value="ECO:0007669"/>
    <property type="project" value="InterPro"/>
</dbReference>
<dbReference type="InterPro" id="IPR002136">
    <property type="entry name" value="Ribosomal_uL4"/>
</dbReference>
<dbReference type="InterPro" id="IPR023574">
    <property type="entry name" value="Ribosomal_uL4_dom_sf"/>
</dbReference>
<keyword evidence="6" id="KW-0694">RNA-binding</keyword>
<dbReference type="Proteomes" id="UP000198943">
    <property type="component" value="Unassembled WGS sequence"/>
</dbReference>
<keyword evidence="3 6" id="KW-0689">Ribosomal protein</keyword>
<evidence type="ECO:0000313" key="9">
    <source>
        <dbReference type="Proteomes" id="UP000198943"/>
    </source>
</evidence>
<name>A0A1G6IH11_9FIRM</name>
<accession>A0A1G6IH11</accession>
<evidence type="ECO:0000256" key="7">
    <source>
        <dbReference type="SAM" id="MobiDB-lite"/>
    </source>
</evidence>
<comment type="subunit">
    <text evidence="2 6">Part of the 50S ribosomal subunit.</text>
</comment>
<dbReference type="Gene3D" id="3.40.1370.10">
    <property type="match status" value="1"/>
</dbReference>
<gene>
    <name evidence="6" type="primary">rplD</name>
    <name evidence="8" type="ORF">SAMN04487864_10271</name>
</gene>
<keyword evidence="6" id="KW-0699">rRNA-binding</keyword>
<dbReference type="PANTHER" id="PTHR10746">
    <property type="entry name" value="50S RIBOSOMAL PROTEIN L4"/>
    <property type="match status" value="1"/>
</dbReference>
<comment type="function">
    <text evidence="6">Forms part of the polypeptide exit tunnel.</text>
</comment>
<protein>
    <recommendedName>
        <fullName evidence="5 6">Large ribosomal subunit protein uL4</fullName>
    </recommendedName>
</protein>
<feature type="compositionally biased region" description="Basic residues" evidence="7">
    <location>
        <begin position="61"/>
        <end position="72"/>
    </location>
</feature>
<dbReference type="GO" id="GO:0006412">
    <property type="term" value="P:translation"/>
    <property type="evidence" value="ECO:0007669"/>
    <property type="project" value="UniProtKB-UniRule"/>
</dbReference>
<comment type="function">
    <text evidence="6">One of the primary rRNA binding proteins, this protein initially binds near the 5'-end of the 23S rRNA. It is important during the early stages of 50S assembly. It makes multiple contacts with different domains of the 23S rRNA in the assembled 50S subunit and ribosome.</text>
</comment>
<evidence type="ECO:0000256" key="2">
    <source>
        <dbReference type="ARBA" id="ARBA00011838"/>
    </source>
</evidence>
<evidence type="ECO:0000256" key="6">
    <source>
        <dbReference type="HAMAP-Rule" id="MF_01328"/>
    </source>
</evidence>
<feature type="region of interest" description="Disordered" evidence="7">
    <location>
        <begin position="42"/>
        <end position="79"/>
    </location>
</feature>
<organism evidence="8 9">
    <name type="scientific">Succiniclasticum ruminis</name>
    <dbReference type="NCBI Taxonomy" id="40841"/>
    <lineage>
        <taxon>Bacteria</taxon>
        <taxon>Bacillati</taxon>
        <taxon>Bacillota</taxon>
        <taxon>Negativicutes</taxon>
        <taxon>Acidaminococcales</taxon>
        <taxon>Acidaminococcaceae</taxon>
        <taxon>Succiniclasticum</taxon>
    </lineage>
</organism>
<dbReference type="InterPro" id="IPR013005">
    <property type="entry name" value="Ribosomal_uL4-like"/>
</dbReference>